<evidence type="ECO:0000313" key="1">
    <source>
        <dbReference type="EMBL" id="JAH55071.1"/>
    </source>
</evidence>
<dbReference type="EMBL" id="GBXM01053506">
    <property type="protein sequence ID" value="JAH55071.1"/>
    <property type="molecule type" value="Transcribed_RNA"/>
</dbReference>
<sequence>MKNVMKPISSHIIRAASRSREHKLPQLCGNSVVQRYFPTYFWTAQVQAVSLLCLPHPALLAAIRFFSLLITFFTSSESPACCLSMETS</sequence>
<protein>
    <submittedName>
        <fullName evidence="1">Uncharacterized protein</fullName>
    </submittedName>
</protein>
<dbReference type="AlphaFoldDB" id="A0A0E9TN94"/>
<reference evidence="1" key="1">
    <citation type="submission" date="2014-11" db="EMBL/GenBank/DDBJ databases">
        <authorList>
            <person name="Amaro Gonzalez C."/>
        </authorList>
    </citation>
    <scope>NUCLEOTIDE SEQUENCE</scope>
</reference>
<accession>A0A0E9TN94</accession>
<proteinExistence type="predicted"/>
<organism evidence="1">
    <name type="scientific">Anguilla anguilla</name>
    <name type="common">European freshwater eel</name>
    <name type="synonym">Muraena anguilla</name>
    <dbReference type="NCBI Taxonomy" id="7936"/>
    <lineage>
        <taxon>Eukaryota</taxon>
        <taxon>Metazoa</taxon>
        <taxon>Chordata</taxon>
        <taxon>Craniata</taxon>
        <taxon>Vertebrata</taxon>
        <taxon>Euteleostomi</taxon>
        <taxon>Actinopterygii</taxon>
        <taxon>Neopterygii</taxon>
        <taxon>Teleostei</taxon>
        <taxon>Anguilliformes</taxon>
        <taxon>Anguillidae</taxon>
        <taxon>Anguilla</taxon>
    </lineage>
</organism>
<reference evidence="1" key="2">
    <citation type="journal article" date="2015" name="Fish Shellfish Immunol.">
        <title>Early steps in the European eel (Anguilla anguilla)-Vibrio vulnificus interaction in the gills: Role of the RtxA13 toxin.</title>
        <authorList>
            <person name="Callol A."/>
            <person name="Pajuelo D."/>
            <person name="Ebbesson L."/>
            <person name="Teles M."/>
            <person name="MacKenzie S."/>
            <person name="Amaro C."/>
        </authorList>
    </citation>
    <scope>NUCLEOTIDE SEQUENCE</scope>
</reference>
<name>A0A0E9TN94_ANGAN</name>